<dbReference type="EMBL" id="JAUOQO010000001">
    <property type="protein sequence ID" value="MDO6572775.1"/>
    <property type="molecule type" value="Genomic_DNA"/>
</dbReference>
<feature type="compositionally biased region" description="Polar residues" evidence="1">
    <location>
        <begin position="370"/>
        <end position="383"/>
    </location>
</feature>
<comment type="caution">
    <text evidence="3">The sequence shown here is derived from an EMBL/GenBank/DDBJ whole genome shotgun (WGS) entry which is preliminary data.</text>
</comment>
<feature type="region of interest" description="Disordered" evidence="1">
    <location>
        <begin position="361"/>
        <end position="402"/>
    </location>
</feature>
<dbReference type="InterPro" id="IPR029058">
    <property type="entry name" value="AB_hydrolase_fold"/>
</dbReference>
<feature type="domain" description="BD-FAE-like" evidence="2">
    <location>
        <begin position="184"/>
        <end position="296"/>
    </location>
</feature>
<gene>
    <name evidence="3" type="ORF">Q4528_01235</name>
</gene>
<name>A0AAW7YQC5_9STAP</name>
<organism evidence="3 4">
    <name type="scientific">Staphylococcus pasteuri_A</name>
    <dbReference type="NCBI Taxonomy" id="3062664"/>
    <lineage>
        <taxon>Bacteria</taxon>
        <taxon>Bacillati</taxon>
        <taxon>Bacillota</taxon>
        <taxon>Bacilli</taxon>
        <taxon>Bacillales</taxon>
        <taxon>Staphylococcaceae</taxon>
        <taxon>Staphylococcus</taxon>
    </lineage>
</organism>
<dbReference type="Proteomes" id="UP001170310">
    <property type="component" value="Unassembled WGS sequence"/>
</dbReference>
<dbReference type="Pfam" id="PF20434">
    <property type="entry name" value="BD-FAE"/>
    <property type="match status" value="1"/>
</dbReference>
<evidence type="ECO:0000313" key="3">
    <source>
        <dbReference type="EMBL" id="MDO6572775.1"/>
    </source>
</evidence>
<reference evidence="3" key="1">
    <citation type="submission" date="2023-07" db="EMBL/GenBank/DDBJ databases">
        <title>Genome content predicts the carbon catabolic preferences of heterotrophic bacteria.</title>
        <authorList>
            <person name="Gralka M."/>
        </authorList>
    </citation>
    <scope>NUCLEOTIDE SEQUENCE</scope>
    <source>
        <strain evidence="3">E2R20</strain>
    </source>
</reference>
<dbReference type="PROSITE" id="PS51257">
    <property type="entry name" value="PROKAR_LIPOPROTEIN"/>
    <property type="match status" value="1"/>
</dbReference>
<evidence type="ECO:0000259" key="2">
    <source>
        <dbReference type="Pfam" id="PF20434"/>
    </source>
</evidence>
<dbReference type="InterPro" id="IPR049492">
    <property type="entry name" value="BD-FAE-like_dom"/>
</dbReference>
<dbReference type="Gene3D" id="3.40.50.1820">
    <property type="entry name" value="alpha/beta hydrolase"/>
    <property type="match status" value="1"/>
</dbReference>
<dbReference type="InterPro" id="IPR048121">
    <property type="entry name" value="Tannase_A"/>
</dbReference>
<dbReference type="AlphaFoldDB" id="A0AAW7YQC5"/>
<keyword evidence="4" id="KW-1185">Reference proteome</keyword>
<sequence length="614" mass="69207">MKKALALMLTASLLLTGCESNHHDDNQSKTHTKGVNVSKTKVKDYKQASSKLKIDNTKWKYDSKNKVYYQLNISYVSHPQAKNVEKLGIYVPAAYFKGKKNKDGTYTVTVNNENKVNGYSAKNAPLVYPVNTPGYAEQSAPTSYKYSNISKYMKAGFIYVEAGLRGRSMNIGNSSSSSSNKSYEYGAPWGVTDLKAAIRYYRFNSNELPGNSEKVYTFGHSGGGAQSAIAGASGDSKTYYKYLKKIGAAMTDKKGKYISDKIDGVMSWCPITNLDEADAAYEWQMGQYTNSNSRKNKTFQKALSNDLAQSYGSYINKLNLTTNGQKLSLNKSKQGYYTEGSYAKYLKKEVEESATDFLNNTKFPYKKTDNQQAGMGQSKAPSNGQKPKGKGAMPKMGSQSNNKTYKTMDAYLKDLNKKGKWITYNKKTKKAHITSLKDFAKYYKTPSKSVPAFDDLKRSQAENNVFGTNGNHTKLHFDKTTAKLLKQNQSKYSKMSGWKNKYVDNYNDDLKQKDKLNQSVETRMNMYNPMYYLSNYYKGYGKSNFAKHWRIRTGIQQGDTALNTETNLSLALKQYVGNKNVDFKTVWDQGHTMAETSGNSDTNFIKWVEKNNKK</sequence>
<evidence type="ECO:0000313" key="4">
    <source>
        <dbReference type="Proteomes" id="UP001170310"/>
    </source>
</evidence>
<accession>A0AAW7YQC5</accession>
<dbReference type="RefSeq" id="WP_046466964.1">
    <property type="nucleotide sequence ID" value="NZ_JAUOQO010000001.1"/>
</dbReference>
<dbReference type="NCBIfam" id="NF041555">
    <property type="entry name" value="tannase_A"/>
    <property type="match status" value="1"/>
</dbReference>
<evidence type="ECO:0000256" key="1">
    <source>
        <dbReference type="SAM" id="MobiDB-lite"/>
    </source>
</evidence>
<dbReference type="SUPFAM" id="SSF53474">
    <property type="entry name" value="alpha/beta-Hydrolases"/>
    <property type="match status" value="1"/>
</dbReference>
<proteinExistence type="predicted"/>
<feature type="compositionally biased region" description="Low complexity" evidence="1">
    <location>
        <begin position="384"/>
        <end position="397"/>
    </location>
</feature>
<protein>
    <submittedName>
        <fullName evidence="3">Subtype A tannase</fullName>
    </submittedName>
</protein>